<evidence type="ECO:0000313" key="2">
    <source>
        <dbReference type="Proteomes" id="UP000275925"/>
    </source>
</evidence>
<comment type="caution">
    <text evidence="1">The sequence shown here is derived from an EMBL/GenBank/DDBJ whole genome shotgun (WGS) entry which is preliminary data.</text>
</comment>
<dbReference type="EMBL" id="BGZO01000020">
    <property type="protein sequence ID" value="GBR76249.1"/>
    <property type="molecule type" value="Genomic_DNA"/>
</dbReference>
<reference evidence="1 2" key="1">
    <citation type="journal article" date="2019" name="ISME J.">
        <title>Genome analyses of uncultured TG2/ZB3 bacteria in 'Margulisbacteria' specifically attached to ectosymbiotic spirochetes of protists in the termite gut.</title>
        <authorList>
            <person name="Utami Y.D."/>
            <person name="Kuwahara H."/>
            <person name="Igai K."/>
            <person name="Murakami T."/>
            <person name="Sugaya K."/>
            <person name="Morikawa T."/>
            <person name="Nagura Y."/>
            <person name="Yuki M."/>
            <person name="Deevong P."/>
            <person name="Inoue T."/>
            <person name="Kihara K."/>
            <person name="Lo N."/>
            <person name="Yamada A."/>
            <person name="Ohkuma M."/>
            <person name="Hongoh Y."/>
        </authorList>
    </citation>
    <scope>NUCLEOTIDE SEQUENCE [LARGE SCALE GENOMIC DNA]</scope>
    <source>
        <strain evidence="1">NkOx7-02</strain>
    </source>
</reference>
<sequence>MTIKEKEFDCIKFKEELYLNTWKKSGATTLREYVDYVNREAVKSPLHREFVNSAN</sequence>
<evidence type="ECO:0000313" key="1">
    <source>
        <dbReference type="EMBL" id="GBR76249.1"/>
    </source>
</evidence>
<protein>
    <submittedName>
        <fullName evidence="1">Uncharacterized protein</fullName>
    </submittedName>
</protein>
<dbReference type="Proteomes" id="UP000275925">
    <property type="component" value="Unassembled WGS sequence"/>
</dbReference>
<organism evidence="1 2">
    <name type="scientific">Candidatus Termititenax persephonae</name>
    <dbReference type="NCBI Taxonomy" id="2218525"/>
    <lineage>
        <taxon>Bacteria</taxon>
        <taxon>Bacillati</taxon>
        <taxon>Candidatus Margulisiibacteriota</taxon>
        <taxon>Candidatus Termititenacia</taxon>
        <taxon>Candidatus Termititenacales</taxon>
        <taxon>Candidatus Termititenacaceae</taxon>
        <taxon>Candidatus Termititenax</taxon>
    </lineage>
</organism>
<dbReference type="AlphaFoldDB" id="A0A388TGN9"/>
<proteinExistence type="predicted"/>
<name>A0A388TGN9_9BACT</name>
<gene>
    <name evidence="1" type="ORF">NO2_0829</name>
</gene>
<keyword evidence="2" id="KW-1185">Reference proteome</keyword>
<accession>A0A388TGN9</accession>